<keyword evidence="5" id="KW-1185">Reference proteome</keyword>
<dbReference type="PANTHER" id="PTHR47313">
    <property type="entry name" value="RIBOSOMAL RNA LARGE SUBUNIT METHYLTRANSFERASE K/L"/>
    <property type="match status" value="1"/>
</dbReference>
<dbReference type="InterPro" id="IPR000241">
    <property type="entry name" value="RlmKL-like_Mtase"/>
</dbReference>
<dbReference type="InterPro" id="IPR029063">
    <property type="entry name" value="SAM-dependent_MTases_sf"/>
</dbReference>
<name>A0AA43UBI0_9ACTN</name>
<dbReference type="Gene3D" id="3.40.50.150">
    <property type="entry name" value="Vaccinia Virus protein VP39"/>
    <property type="match status" value="1"/>
</dbReference>
<evidence type="ECO:0000313" key="4">
    <source>
        <dbReference type="EMBL" id="MDO4842952.1"/>
    </source>
</evidence>
<sequence>MLLLDTSGIGLHKRGYRRNSVEAPIKETIAAGIADLAHVYPDSVVCDPMCGSGTLMIESALKA</sequence>
<accession>A0AA43UBI0</accession>
<dbReference type="SUPFAM" id="SSF53335">
    <property type="entry name" value="S-adenosyl-L-methionine-dependent methyltransferases"/>
    <property type="match status" value="1"/>
</dbReference>
<dbReference type="PROSITE" id="PS01261">
    <property type="entry name" value="UPF0020"/>
    <property type="match status" value="1"/>
</dbReference>
<dbReference type="Pfam" id="PF01170">
    <property type="entry name" value="UPF0020"/>
    <property type="match status" value="1"/>
</dbReference>
<reference evidence="4" key="1">
    <citation type="submission" date="2023-07" db="EMBL/GenBank/DDBJ databases">
        <title>Between Cages and Wild: Unraveling the Impact of Captivity on Animal Microbiomes and Antimicrobial Resistance.</title>
        <authorList>
            <person name="Schmartz G.P."/>
            <person name="Rehner J."/>
            <person name="Schuff M.J."/>
            <person name="Becker S.L."/>
            <person name="Kravczyk M."/>
            <person name="Gurevich A."/>
            <person name="Francke R."/>
            <person name="Mueller R."/>
            <person name="Keller V."/>
            <person name="Keller A."/>
        </authorList>
    </citation>
    <scope>NUCLEOTIDE SEQUENCE</scope>
    <source>
        <strain evidence="4">S12M_St_49</strain>
    </source>
</reference>
<dbReference type="GO" id="GO:0008990">
    <property type="term" value="F:rRNA (guanine-N2-)-methyltransferase activity"/>
    <property type="evidence" value="ECO:0007669"/>
    <property type="project" value="TreeGrafter"/>
</dbReference>
<protein>
    <submittedName>
        <fullName evidence="4">Class I SAM-dependent RNA methyltransferase</fullName>
    </submittedName>
</protein>
<gene>
    <name evidence="4" type="ORF">Q3982_09775</name>
</gene>
<dbReference type="GO" id="GO:0070043">
    <property type="term" value="F:rRNA (guanine-N7-)-methyltransferase activity"/>
    <property type="evidence" value="ECO:0007669"/>
    <property type="project" value="TreeGrafter"/>
</dbReference>
<comment type="caution">
    <text evidence="4">The sequence shown here is derived from an EMBL/GenBank/DDBJ whole genome shotgun (WGS) entry which is preliminary data.</text>
</comment>
<dbReference type="InterPro" id="IPR053943">
    <property type="entry name" value="RlmKL-like_Mtase_CS"/>
</dbReference>
<keyword evidence="2" id="KW-0808">Transferase</keyword>
<proteinExistence type="predicted"/>
<feature type="non-terminal residue" evidence="4">
    <location>
        <position position="63"/>
    </location>
</feature>
<keyword evidence="1 4" id="KW-0489">Methyltransferase</keyword>
<evidence type="ECO:0000256" key="1">
    <source>
        <dbReference type="ARBA" id="ARBA00022603"/>
    </source>
</evidence>
<organism evidence="4 5">
    <name type="scientific">Phoenicibacter congonensis</name>
    <dbReference type="NCBI Taxonomy" id="1944646"/>
    <lineage>
        <taxon>Bacteria</taxon>
        <taxon>Bacillati</taxon>
        <taxon>Actinomycetota</taxon>
        <taxon>Coriobacteriia</taxon>
        <taxon>Eggerthellales</taxon>
        <taxon>Eggerthellaceae</taxon>
        <taxon>Phoenicibacter</taxon>
    </lineage>
</organism>
<dbReference type="EMBL" id="JAUMVS010000388">
    <property type="protein sequence ID" value="MDO4842952.1"/>
    <property type="molecule type" value="Genomic_DNA"/>
</dbReference>
<dbReference type="AlphaFoldDB" id="A0AA43UBI0"/>
<evidence type="ECO:0000313" key="5">
    <source>
        <dbReference type="Proteomes" id="UP001168575"/>
    </source>
</evidence>
<feature type="domain" description="Ribosomal RNA large subunit methyltransferase K/L-like methyltransferase" evidence="3">
    <location>
        <begin position="14"/>
        <end position="61"/>
    </location>
</feature>
<evidence type="ECO:0000259" key="3">
    <source>
        <dbReference type="Pfam" id="PF01170"/>
    </source>
</evidence>
<evidence type="ECO:0000256" key="2">
    <source>
        <dbReference type="ARBA" id="ARBA00022679"/>
    </source>
</evidence>
<dbReference type="PANTHER" id="PTHR47313:SF1">
    <property type="entry name" value="RIBOSOMAL RNA LARGE SUBUNIT METHYLTRANSFERASE K_L"/>
    <property type="match status" value="1"/>
</dbReference>
<dbReference type="Proteomes" id="UP001168575">
    <property type="component" value="Unassembled WGS sequence"/>
</dbReference>